<dbReference type="EMBL" id="JH000049">
    <property type="protein sequence ID" value="EGV98318.1"/>
    <property type="molecule type" value="Genomic_DNA"/>
</dbReference>
<dbReference type="InParanoid" id="G3GW76"/>
<proteinExistence type="predicted"/>
<dbReference type="AlphaFoldDB" id="G3GW76"/>
<sequence length="83" mass="9731">MEITSNPNYVCSLSKIEKLLCPQYLEAASSDVHLIVYPQTLYLVFPLKQKDLPPFDHRKYTLILFYLPQIHNSNYNTKTREIA</sequence>
<reference evidence="2" key="1">
    <citation type="journal article" date="2011" name="Nat. Biotechnol.">
        <title>The genomic sequence of the Chinese hamster ovary (CHO)-K1 cell line.</title>
        <authorList>
            <person name="Xu X."/>
            <person name="Nagarajan H."/>
            <person name="Lewis N.E."/>
            <person name="Pan S."/>
            <person name="Cai Z."/>
            <person name="Liu X."/>
            <person name="Chen W."/>
            <person name="Xie M."/>
            <person name="Wang W."/>
            <person name="Hammond S."/>
            <person name="Andersen M.R."/>
            <person name="Neff N."/>
            <person name="Passarelli B."/>
            <person name="Koh W."/>
            <person name="Fan H.C."/>
            <person name="Wang J."/>
            <person name="Gui Y."/>
            <person name="Lee K.H."/>
            <person name="Betenbaugh M.J."/>
            <person name="Quake S.R."/>
            <person name="Famili I."/>
            <person name="Palsson B.O."/>
            <person name="Wang J."/>
        </authorList>
    </citation>
    <scope>NUCLEOTIDE SEQUENCE [LARGE SCALE GENOMIC DNA]</scope>
    <source>
        <strain evidence="2">CHO K1 cell line</strain>
    </source>
</reference>
<protein>
    <submittedName>
        <fullName evidence="1">Uncharacterized protein</fullName>
    </submittedName>
</protein>
<accession>G3GW76</accession>
<evidence type="ECO:0000313" key="1">
    <source>
        <dbReference type="EMBL" id="EGV98318.1"/>
    </source>
</evidence>
<evidence type="ECO:0000313" key="2">
    <source>
        <dbReference type="Proteomes" id="UP000001075"/>
    </source>
</evidence>
<name>G3GW76_CRIGR</name>
<organism evidence="1 2">
    <name type="scientific">Cricetulus griseus</name>
    <name type="common">Chinese hamster</name>
    <name type="synonym">Cricetulus barabensis griseus</name>
    <dbReference type="NCBI Taxonomy" id="10029"/>
    <lineage>
        <taxon>Eukaryota</taxon>
        <taxon>Metazoa</taxon>
        <taxon>Chordata</taxon>
        <taxon>Craniata</taxon>
        <taxon>Vertebrata</taxon>
        <taxon>Euteleostomi</taxon>
        <taxon>Mammalia</taxon>
        <taxon>Eutheria</taxon>
        <taxon>Euarchontoglires</taxon>
        <taxon>Glires</taxon>
        <taxon>Rodentia</taxon>
        <taxon>Myomorpha</taxon>
        <taxon>Muroidea</taxon>
        <taxon>Cricetidae</taxon>
        <taxon>Cricetinae</taxon>
        <taxon>Cricetulus</taxon>
    </lineage>
</organism>
<dbReference type="Proteomes" id="UP000001075">
    <property type="component" value="Unassembled WGS sequence"/>
</dbReference>
<gene>
    <name evidence="1" type="ORF">I79_001993</name>
</gene>